<evidence type="ECO:0000313" key="2">
    <source>
        <dbReference type="EMBL" id="KAK9412826.1"/>
    </source>
</evidence>
<name>A0ABR2UES1_9PEZI</name>
<evidence type="ECO:0000313" key="3">
    <source>
        <dbReference type="Proteomes" id="UP001408356"/>
    </source>
</evidence>
<sequence length="182" mass="20439">MQFNALLLAALVSGGAMANYNVKLYEHRNCLFKVAHECKDIGEKVCCNDDGKKYKSGDFEETGGGKTTDNLKLYKESDCGGFDVAQKTGGACVSYKDKEIQGAKVFVVIEPGSKRDVEEEEDHVVKRVKPDTFSLEEGRFKYSVKRDSPAGRAFEKLTRVEHQRDHLYTFGTREEIPESQPE</sequence>
<keyword evidence="1" id="KW-0732">Signal</keyword>
<dbReference type="EMBL" id="JARVKF010000448">
    <property type="protein sequence ID" value="KAK9412826.1"/>
    <property type="molecule type" value="Genomic_DNA"/>
</dbReference>
<accession>A0ABR2UES1</accession>
<comment type="caution">
    <text evidence="2">The sequence shown here is derived from an EMBL/GenBank/DDBJ whole genome shotgun (WGS) entry which is preliminary data.</text>
</comment>
<organism evidence="2 3">
    <name type="scientific">Seiridium unicorne</name>
    <dbReference type="NCBI Taxonomy" id="138068"/>
    <lineage>
        <taxon>Eukaryota</taxon>
        <taxon>Fungi</taxon>
        <taxon>Dikarya</taxon>
        <taxon>Ascomycota</taxon>
        <taxon>Pezizomycotina</taxon>
        <taxon>Sordariomycetes</taxon>
        <taxon>Xylariomycetidae</taxon>
        <taxon>Amphisphaeriales</taxon>
        <taxon>Sporocadaceae</taxon>
        <taxon>Seiridium</taxon>
    </lineage>
</organism>
<evidence type="ECO:0000256" key="1">
    <source>
        <dbReference type="SAM" id="SignalP"/>
    </source>
</evidence>
<protein>
    <submittedName>
        <fullName evidence="2">Uncharacterized protein</fullName>
    </submittedName>
</protein>
<feature type="chain" id="PRO_5046105996" evidence="1">
    <location>
        <begin position="19"/>
        <end position="182"/>
    </location>
</feature>
<proteinExistence type="predicted"/>
<gene>
    <name evidence="2" type="ORF">SUNI508_12335</name>
</gene>
<dbReference type="Proteomes" id="UP001408356">
    <property type="component" value="Unassembled WGS sequence"/>
</dbReference>
<keyword evidence="3" id="KW-1185">Reference proteome</keyword>
<reference evidence="2 3" key="1">
    <citation type="journal article" date="2024" name="J. Plant Pathol.">
        <title>Sequence and assembly of the genome of Seiridium unicorne, isolate CBS 538.82, causal agent of cypress canker disease.</title>
        <authorList>
            <person name="Scali E."/>
            <person name="Rocca G.D."/>
            <person name="Danti R."/>
            <person name="Garbelotto M."/>
            <person name="Barberini S."/>
            <person name="Baroncelli R."/>
            <person name="Emiliani G."/>
        </authorList>
    </citation>
    <scope>NUCLEOTIDE SEQUENCE [LARGE SCALE GENOMIC DNA]</scope>
    <source>
        <strain evidence="2 3">BM-138-508</strain>
    </source>
</reference>
<feature type="signal peptide" evidence="1">
    <location>
        <begin position="1"/>
        <end position="18"/>
    </location>
</feature>